<keyword evidence="3" id="KW-0378">Hydrolase</keyword>
<dbReference type="InterPro" id="IPR001878">
    <property type="entry name" value="Znf_CCHC"/>
</dbReference>
<comment type="caution">
    <text evidence="3">The sequence shown here is derived from an EMBL/GenBank/DDBJ whole genome shotgun (WGS) entry which is preliminary data.</text>
</comment>
<evidence type="ECO:0000313" key="3">
    <source>
        <dbReference type="EMBL" id="GFD04341.1"/>
    </source>
</evidence>
<dbReference type="EMBL" id="BKCJ011211005">
    <property type="protein sequence ID" value="GFD04341.1"/>
    <property type="molecule type" value="Genomic_DNA"/>
</dbReference>
<protein>
    <submittedName>
        <fullName evidence="3">Ubiquitin hydrolase</fullName>
    </submittedName>
</protein>
<dbReference type="GO" id="GO:0008270">
    <property type="term" value="F:zinc ion binding"/>
    <property type="evidence" value="ECO:0007669"/>
    <property type="project" value="UniProtKB-KW"/>
</dbReference>
<dbReference type="PROSITE" id="PS50158">
    <property type="entry name" value="ZF_CCHC"/>
    <property type="match status" value="1"/>
</dbReference>
<dbReference type="AlphaFoldDB" id="A0A699T5A3"/>
<dbReference type="GO" id="GO:0016787">
    <property type="term" value="F:hydrolase activity"/>
    <property type="evidence" value="ECO:0007669"/>
    <property type="project" value="UniProtKB-KW"/>
</dbReference>
<proteinExistence type="predicted"/>
<feature type="non-terminal residue" evidence="3">
    <location>
        <position position="1"/>
    </location>
</feature>
<evidence type="ECO:0000259" key="2">
    <source>
        <dbReference type="PROSITE" id="PS50158"/>
    </source>
</evidence>
<reference evidence="3" key="1">
    <citation type="journal article" date="2019" name="Sci. Rep.">
        <title>Draft genome of Tanacetum cinerariifolium, the natural source of mosquito coil.</title>
        <authorList>
            <person name="Yamashiro T."/>
            <person name="Shiraishi A."/>
            <person name="Satake H."/>
            <person name="Nakayama K."/>
        </authorList>
    </citation>
    <scope>NUCLEOTIDE SEQUENCE</scope>
</reference>
<keyword evidence="1" id="KW-0479">Metal-binding</keyword>
<keyword evidence="1" id="KW-0862">Zinc</keyword>
<organism evidence="3">
    <name type="scientific">Tanacetum cinerariifolium</name>
    <name type="common">Dalmatian daisy</name>
    <name type="synonym">Chrysanthemum cinerariifolium</name>
    <dbReference type="NCBI Taxonomy" id="118510"/>
    <lineage>
        <taxon>Eukaryota</taxon>
        <taxon>Viridiplantae</taxon>
        <taxon>Streptophyta</taxon>
        <taxon>Embryophyta</taxon>
        <taxon>Tracheophyta</taxon>
        <taxon>Spermatophyta</taxon>
        <taxon>Magnoliopsida</taxon>
        <taxon>eudicotyledons</taxon>
        <taxon>Gunneridae</taxon>
        <taxon>Pentapetalae</taxon>
        <taxon>asterids</taxon>
        <taxon>campanulids</taxon>
        <taxon>Asterales</taxon>
        <taxon>Asteraceae</taxon>
        <taxon>Asteroideae</taxon>
        <taxon>Anthemideae</taxon>
        <taxon>Anthemidinae</taxon>
        <taxon>Tanacetum</taxon>
    </lineage>
</organism>
<accession>A0A699T5A3</accession>
<feature type="domain" description="CCHC-type" evidence="2">
    <location>
        <begin position="137"/>
        <end position="150"/>
    </location>
</feature>
<gene>
    <name evidence="3" type="ORF">Tci_876310</name>
</gene>
<sequence length="165" mass="18274">YSDVPPPPTQVYSPPKKDLSWTGLPEFAVDTVIDYSRPLPAIESTLDDAQNKNSSVTETEASPSTILPKPFIKFVKATDRSIETKTAKVETAKPAVKYAAMYSKPSKSSNVRGNQRNWNNLKSYQLGTNFVMKKKACFNCGNFDHLAYDCGIGVKKGENMSIKFP</sequence>
<name>A0A699T5A3_TANCI</name>
<dbReference type="GO" id="GO:0003676">
    <property type="term" value="F:nucleic acid binding"/>
    <property type="evidence" value="ECO:0007669"/>
    <property type="project" value="InterPro"/>
</dbReference>
<keyword evidence="1" id="KW-0863">Zinc-finger</keyword>
<evidence type="ECO:0000256" key="1">
    <source>
        <dbReference type="PROSITE-ProRule" id="PRU00047"/>
    </source>
</evidence>